<evidence type="ECO:0000313" key="2">
    <source>
        <dbReference type="EMBL" id="ARF67052.1"/>
    </source>
</evidence>
<accession>A0A1V0UQ16</accession>
<dbReference type="EMBL" id="CP020557">
    <property type="protein sequence ID" value="ARF66689.1"/>
    <property type="molecule type" value="Genomic_DNA"/>
</dbReference>
<evidence type="ECO:0000313" key="3">
    <source>
        <dbReference type="EMBL" id="ARF69509.1"/>
    </source>
</evidence>
<dbReference type="InterPro" id="IPR014871">
    <property type="entry name" value="dUTPase/dCTP_pyrophosphatase"/>
</dbReference>
<dbReference type="EMBL" id="CP020557">
    <property type="protein sequence ID" value="ARF67052.1"/>
    <property type="molecule type" value="Genomic_DNA"/>
</dbReference>
<dbReference type="EMBL" id="CP020557">
    <property type="protein sequence ID" value="ARF69509.1"/>
    <property type="molecule type" value="Genomic_DNA"/>
</dbReference>
<name>A0A1V0UQ16_9BACL</name>
<dbReference type="AlphaFoldDB" id="A0A1V0UQ16"/>
<dbReference type="Gene3D" id="1.10.4010.10">
    <property type="entry name" value="Type II deoxyuridine triphosphatase"/>
    <property type="match status" value="1"/>
</dbReference>
<organism evidence="2 5">
    <name type="scientific">Paenibacillus larvae subsp. pulvifaciens</name>
    <dbReference type="NCBI Taxonomy" id="1477"/>
    <lineage>
        <taxon>Bacteria</taxon>
        <taxon>Bacillati</taxon>
        <taxon>Bacillota</taxon>
        <taxon>Bacilli</taxon>
        <taxon>Bacillales</taxon>
        <taxon>Paenibacillaceae</taxon>
        <taxon>Paenibacillus</taxon>
    </lineage>
</organism>
<protein>
    <submittedName>
        <fullName evidence="2">Uncharacterized protein</fullName>
    </submittedName>
</protein>
<evidence type="ECO:0000313" key="4">
    <source>
        <dbReference type="EMBL" id="ARF69678.1"/>
    </source>
</evidence>
<gene>
    <name evidence="1" type="ORF">B7C51_01020</name>
    <name evidence="2" type="ORF">B7C51_03350</name>
    <name evidence="3" type="ORF">B7C51_19325</name>
    <name evidence="4" type="ORF">B7C51_20340</name>
</gene>
<evidence type="ECO:0000313" key="1">
    <source>
        <dbReference type="EMBL" id="ARF66689.1"/>
    </source>
</evidence>
<sequence length="39" mass="4597">MALSHFYEIGTRLGFTPEQIEQAYFDKNKINLERQSTGY</sequence>
<proteinExistence type="predicted"/>
<evidence type="ECO:0000313" key="5">
    <source>
        <dbReference type="Proteomes" id="UP000192727"/>
    </source>
</evidence>
<dbReference type="Pfam" id="PF08761">
    <property type="entry name" value="dUTPase_2"/>
    <property type="match status" value="1"/>
</dbReference>
<dbReference type="SUPFAM" id="SSF101386">
    <property type="entry name" value="all-alpha NTP pyrophosphatases"/>
    <property type="match status" value="1"/>
</dbReference>
<dbReference type="EMBL" id="CP020557">
    <property type="protein sequence ID" value="ARF69678.1"/>
    <property type="molecule type" value="Genomic_DNA"/>
</dbReference>
<dbReference type="Proteomes" id="UP000192727">
    <property type="component" value="Chromosome"/>
</dbReference>
<reference evidence="2 5" key="1">
    <citation type="submission" date="2017-03" db="EMBL/GenBank/DDBJ databases">
        <title>Paenibacillus larvae genome sequencing.</title>
        <authorList>
            <person name="Dingman D.W."/>
        </authorList>
    </citation>
    <scope>NUCLEOTIDE SEQUENCE [LARGE SCALE GENOMIC DNA]</scope>
    <source>
        <strain evidence="2 5">SAG 10367</strain>
    </source>
</reference>